<dbReference type="RefSeq" id="WP_259870684.1">
    <property type="nucleotide sequence ID" value="NZ_JAMQJZ010000003.1"/>
</dbReference>
<organism evidence="3 4">
    <name type="scientific">Aquibacillus koreensis</name>
    <dbReference type="NCBI Taxonomy" id="279446"/>
    <lineage>
        <taxon>Bacteria</taxon>
        <taxon>Bacillati</taxon>
        <taxon>Bacillota</taxon>
        <taxon>Bacilli</taxon>
        <taxon>Bacillales</taxon>
        <taxon>Bacillaceae</taxon>
        <taxon>Aquibacillus</taxon>
    </lineage>
</organism>
<proteinExistence type="inferred from homology"/>
<feature type="domain" description="Amidase" evidence="2">
    <location>
        <begin position="22"/>
        <end position="432"/>
    </location>
</feature>
<dbReference type="Gene3D" id="3.90.1300.10">
    <property type="entry name" value="Amidase signature (AS) domain"/>
    <property type="match status" value="1"/>
</dbReference>
<dbReference type="EMBL" id="JAMQJZ010000003">
    <property type="protein sequence ID" value="MDC3419867.1"/>
    <property type="molecule type" value="Genomic_DNA"/>
</dbReference>
<evidence type="ECO:0000256" key="1">
    <source>
        <dbReference type="ARBA" id="ARBA00009199"/>
    </source>
</evidence>
<dbReference type="PANTHER" id="PTHR11895">
    <property type="entry name" value="TRANSAMIDASE"/>
    <property type="match status" value="1"/>
</dbReference>
<keyword evidence="4" id="KW-1185">Reference proteome</keyword>
<reference evidence="3" key="1">
    <citation type="submission" date="2022-06" db="EMBL/GenBank/DDBJ databases">
        <title>Aquibacillus sp. a new bacterium isolated from soil saline samples.</title>
        <authorList>
            <person name="Galisteo C."/>
            <person name="De La Haba R."/>
            <person name="Sanchez-Porro C."/>
            <person name="Ventosa A."/>
        </authorList>
    </citation>
    <scope>NUCLEOTIDE SEQUENCE</scope>
    <source>
        <strain evidence="3">JCM 12387</strain>
    </source>
</reference>
<evidence type="ECO:0000313" key="4">
    <source>
        <dbReference type="Proteomes" id="UP001145072"/>
    </source>
</evidence>
<protein>
    <submittedName>
        <fullName evidence="3">Amidase</fullName>
    </submittedName>
</protein>
<evidence type="ECO:0000313" key="3">
    <source>
        <dbReference type="EMBL" id="MDC3419867.1"/>
    </source>
</evidence>
<dbReference type="AlphaFoldDB" id="A0A9X3WHJ1"/>
<comment type="similarity">
    <text evidence="1">Belongs to the amidase family.</text>
</comment>
<dbReference type="Proteomes" id="UP001145072">
    <property type="component" value="Unassembled WGS sequence"/>
</dbReference>
<evidence type="ECO:0000259" key="2">
    <source>
        <dbReference type="Pfam" id="PF01425"/>
    </source>
</evidence>
<comment type="caution">
    <text evidence="3">The sequence shown here is derived from an EMBL/GenBank/DDBJ whole genome shotgun (WGS) entry which is preliminary data.</text>
</comment>
<dbReference type="InterPro" id="IPR036928">
    <property type="entry name" value="AS_sf"/>
</dbReference>
<gene>
    <name evidence="3" type="ORF">NC661_05735</name>
</gene>
<dbReference type="Pfam" id="PF01425">
    <property type="entry name" value="Amidase"/>
    <property type="match status" value="1"/>
</dbReference>
<accession>A0A9X3WHJ1</accession>
<dbReference type="InterPro" id="IPR000120">
    <property type="entry name" value="Amidase"/>
</dbReference>
<dbReference type="SUPFAM" id="SSF75304">
    <property type="entry name" value="Amidase signature (AS) enzymes"/>
    <property type="match status" value="1"/>
</dbReference>
<dbReference type="InterPro" id="IPR023631">
    <property type="entry name" value="Amidase_dom"/>
</dbReference>
<sequence>MERWTIQRLQEGYRSKEFSPVEVTKQYLEQIYASNPRYNAFITITEELALNQAKVLERKMIAGYDLGKMFGIPISFKDIISTKGILTTNGSYIDRDNIPGENAPVVQQMAASDGITLGKNNLHEFAFGLTSNNPHYGAVRNPWNTNKTPGGSSGGSAAAVVANTSVVSFGTDTGASIRVPASSCGIVGLKPTRGLISTKDVTGISWTLDHVGPLTANMTDLAIVMDSLTNKTYLEQSQSDVKGLKVGIPSSYFNEKVDSESYEIFEQSIKALENLGAIIVKVDLPELKENQDVGFIIALSETSFLHQQNIKNKIDQYGSDVKAIMASATGFTATDYLNSLNVIKGYTKQFEEVFKDIDVMATLTMPNTPQDIGVDEIMVNGINEDLFNYMTRNTFIFNMIGFPALSIPCGIAENGLPVGLQLAALPHREDLLMKTGFAFEKDQLEDFYQIRDSKCVIN</sequence>
<name>A0A9X3WHJ1_9BACI</name>
<dbReference type="PANTHER" id="PTHR11895:SF7">
    <property type="entry name" value="GLUTAMYL-TRNA(GLN) AMIDOTRANSFERASE SUBUNIT A, MITOCHONDRIAL"/>
    <property type="match status" value="1"/>
</dbReference>
<dbReference type="GO" id="GO:0003824">
    <property type="term" value="F:catalytic activity"/>
    <property type="evidence" value="ECO:0007669"/>
    <property type="project" value="InterPro"/>
</dbReference>